<feature type="transmembrane region" description="Helical" evidence="1">
    <location>
        <begin position="19"/>
        <end position="38"/>
    </location>
</feature>
<evidence type="ECO:0000313" key="3">
    <source>
        <dbReference type="Proteomes" id="UP000199628"/>
    </source>
</evidence>
<dbReference type="GO" id="GO:0005886">
    <property type="term" value="C:plasma membrane"/>
    <property type="evidence" value="ECO:0007669"/>
    <property type="project" value="TreeGrafter"/>
</dbReference>
<dbReference type="EMBL" id="FMZV01000001">
    <property type="protein sequence ID" value="SDC02349.1"/>
    <property type="molecule type" value="Genomic_DNA"/>
</dbReference>
<feature type="transmembrane region" description="Helical" evidence="1">
    <location>
        <begin position="140"/>
        <end position="161"/>
    </location>
</feature>
<evidence type="ECO:0000313" key="2">
    <source>
        <dbReference type="EMBL" id="SDC02349.1"/>
    </source>
</evidence>
<name>A0A1G6I726_9RHOB</name>
<dbReference type="InterPro" id="IPR005325">
    <property type="entry name" value="DUF308_memb"/>
</dbReference>
<keyword evidence="1" id="KW-0472">Membrane</keyword>
<dbReference type="RefSeq" id="WP_093026710.1">
    <property type="nucleotide sequence ID" value="NZ_FMZV01000001.1"/>
</dbReference>
<feature type="transmembrane region" description="Helical" evidence="1">
    <location>
        <begin position="44"/>
        <end position="63"/>
    </location>
</feature>
<dbReference type="Proteomes" id="UP000199628">
    <property type="component" value="Unassembled WGS sequence"/>
</dbReference>
<organism evidence="2 3">
    <name type="scientific">Ruegeria marina</name>
    <dbReference type="NCBI Taxonomy" id="639004"/>
    <lineage>
        <taxon>Bacteria</taxon>
        <taxon>Pseudomonadati</taxon>
        <taxon>Pseudomonadota</taxon>
        <taxon>Alphaproteobacteria</taxon>
        <taxon>Rhodobacterales</taxon>
        <taxon>Roseobacteraceae</taxon>
        <taxon>Ruegeria</taxon>
    </lineage>
</organism>
<sequence>MSVQDAVFPSSGQIRSFKIGLWIAGVTSVILGALAILFPLVATLAAELLFGILLAALGVLQILRAAFSAGIVSRIWVFVFGFLSLTTGAALIMFPLEGAVTLTILLATFFVLGGIVKLWGAWQLSPPGREANHLPEIPGWSWLAFSGILSLVLGVVLFLGLPVTAVWAVGLLIGLDLTLLGASEIALALALSSSDGMVSLT</sequence>
<dbReference type="InterPro" id="IPR052712">
    <property type="entry name" value="Acid_resist_chaperone_HdeD"/>
</dbReference>
<protein>
    <submittedName>
        <fullName evidence="2">Uncharacterized membrane protein HdeD, DUF308 family</fullName>
    </submittedName>
</protein>
<dbReference type="Pfam" id="PF03729">
    <property type="entry name" value="DUF308"/>
    <property type="match status" value="1"/>
</dbReference>
<feature type="transmembrane region" description="Helical" evidence="1">
    <location>
        <begin position="167"/>
        <end position="191"/>
    </location>
</feature>
<accession>A0A1G6I726</accession>
<keyword evidence="3" id="KW-1185">Reference proteome</keyword>
<feature type="transmembrane region" description="Helical" evidence="1">
    <location>
        <begin position="100"/>
        <end position="119"/>
    </location>
</feature>
<dbReference type="STRING" id="639004.SAMN04488239_10145"/>
<dbReference type="OrthoDB" id="5678253at2"/>
<dbReference type="PANTHER" id="PTHR34989:SF1">
    <property type="entry name" value="PROTEIN HDED"/>
    <property type="match status" value="1"/>
</dbReference>
<keyword evidence="1" id="KW-1133">Transmembrane helix</keyword>
<keyword evidence="1" id="KW-0812">Transmembrane</keyword>
<gene>
    <name evidence="2" type="ORF">SAMN04488239_10145</name>
</gene>
<dbReference type="PANTHER" id="PTHR34989">
    <property type="entry name" value="PROTEIN HDED"/>
    <property type="match status" value="1"/>
</dbReference>
<proteinExistence type="predicted"/>
<reference evidence="3" key="1">
    <citation type="submission" date="2016-10" db="EMBL/GenBank/DDBJ databases">
        <authorList>
            <person name="Varghese N."/>
            <person name="Submissions S."/>
        </authorList>
    </citation>
    <scope>NUCLEOTIDE SEQUENCE [LARGE SCALE GENOMIC DNA]</scope>
    <source>
        <strain evidence="3">CGMCC 1.9108</strain>
    </source>
</reference>
<dbReference type="AlphaFoldDB" id="A0A1G6I726"/>
<feature type="transmembrane region" description="Helical" evidence="1">
    <location>
        <begin position="75"/>
        <end position="94"/>
    </location>
</feature>
<evidence type="ECO:0000256" key="1">
    <source>
        <dbReference type="SAM" id="Phobius"/>
    </source>
</evidence>